<dbReference type="Proteomes" id="UP000809829">
    <property type="component" value="Unassembled WGS sequence"/>
</dbReference>
<keyword evidence="2" id="KW-1185">Reference proteome</keyword>
<comment type="caution">
    <text evidence="1">The sequence shown here is derived from an EMBL/GenBank/DDBJ whole genome shotgun (WGS) entry which is preliminary data.</text>
</comment>
<sequence>MNWIDSIHEEVKLRGQRDNEDVDALIYSFVSQMTKDQLSQIVQNMSEKDIHDLLFSYVKTKVEEQL</sequence>
<dbReference type="EMBL" id="JAFBFC010000009">
    <property type="protein sequence ID" value="MBM7704832.1"/>
    <property type="molecule type" value="Genomic_DNA"/>
</dbReference>
<evidence type="ECO:0000313" key="2">
    <source>
        <dbReference type="Proteomes" id="UP000809829"/>
    </source>
</evidence>
<name>A0ABS2R0S4_9BACI</name>
<evidence type="ECO:0000313" key="1">
    <source>
        <dbReference type="EMBL" id="MBM7704832.1"/>
    </source>
</evidence>
<proteinExistence type="predicted"/>
<reference evidence="1 2" key="1">
    <citation type="submission" date="2021-01" db="EMBL/GenBank/DDBJ databases">
        <title>Genomic Encyclopedia of Type Strains, Phase IV (KMG-IV): sequencing the most valuable type-strain genomes for metagenomic binning, comparative biology and taxonomic classification.</title>
        <authorList>
            <person name="Goeker M."/>
        </authorList>
    </citation>
    <scope>NUCLEOTIDE SEQUENCE [LARGE SCALE GENOMIC DNA]</scope>
    <source>
        <strain evidence="1 2">DSM 104297</strain>
    </source>
</reference>
<organism evidence="1 2">
    <name type="scientific">Priestia iocasae</name>
    <dbReference type="NCBI Taxonomy" id="2291674"/>
    <lineage>
        <taxon>Bacteria</taxon>
        <taxon>Bacillati</taxon>
        <taxon>Bacillota</taxon>
        <taxon>Bacilli</taxon>
        <taxon>Bacillales</taxon>
        <taxon>Bacillaceae</taxon>
        <taxon>Priestia</taxon>
    </lineage>
</organism>
<protein>
    <submittedName>
        <fullName evidence="1">Molybdopterin synthase catalytic subunit</fullName>
    </submittedName>
</protein>
<dbReference type="RefSeq" id="WP_205188829.1">
    <property type="nucleotide sequence ID" value="NZ_JAFBFC010000009.1"/>
</dbReference>
<accession>A0ABS2R0S4</accession>
<gene>
    <name evidence="1" type="ORF">JOC83_003691</name>
</gene>